<protein>
    <recommendedName>
        <fullName evidence="3">HK97 gp10 family phage protein</fullName>
    </recommendedName>
</protein>
<sequence>MSKPLRIPEEQLAAMIGRITVYWGDIHYAIFQFFIELTGIPNALAKTIFSKLRSDATQLEITEGAAKYVLPRGTIRPRKGGVQADWLYRWRKKYRAMWATHNPSGHVTPSPWVQEPRLFRKQEYGKQFAELDEKLKDLFQEVLRLQPDVKT</sequence>
<proteinExistence type="predicted"/>
<dbReference type="EMBL" id="JBIUVY010000069">
    <property type="protein sequence ID" value="MFJ2289624.1"/>
    <property type="molecule type" value="Genomic_DNA"/>
</dbReference>
<evidence type="ECO:0000313" key="2">
    <source>
        <dbReference type="Proteomes" id="UP001617296"/>
    </source>
</evidence>
<keyword evidence="2" id="KW-1185">Reference proteome</keyword>
<accession>A0ABW8DQX8</accession>
<reference evidence="1 2" key="1">
    <citation type="submission" date="2024-10" db="EMBL/GenBank/DDBJ databases">
        <title>The Natural Products Discovery Center: Release of the First 8490 Sequenced Strains for Exploring Actinobacteria Biosynthetic Diversity.</title>
        <authorList>
            <person name="Kalkreuter E."/>
            <person name="Kautsar S.A."/>
            <person name="Yang D."/>
            <person name="Bader C.D."/>
            <person name="Teijaro C.N."/>
            <person name="Fluegel L."/>
            <person name="Davis C.M."/>
            <person name="Simpson J.R."/>
            <person name="Lauterbach L."/>
            <person name="Steele A.D."/>
            <person name="Gui C."/>
            <person name="Meng S."/>
            <person name="Li G."/>
            <person name="Viehrig K."/>
            <person name="Ye F."/>
            <person name="Su P."/>
            <person name="Kiefer A.F."/>
            <person name="Nichols A."/>
            <person name="Cepeda A.J."/>
            <person name="Yan W."/>
            <person name="Fan B."/>
            <person name="Jiang Y."/>
            <person name="Adhikari A."/>
            <person name="Zheng C.-J."/>
            <person name="Schuster L."/>
            <person name="Cowan T.M."/>
            <person name="Smanski M.J."/>
            <person name="Chevrette M.G."/>
            <person name="De Carvalho L.P.S."/>
            <person name="Shen B."/>
        </authorList>
    </citation>
    <scope>NUCLEOTIDE SEQUENCE [LARGE SCALE GENOMIC DNA]</scope>
    <source>
        <strain evidence="1 2">NPDC087689</strain>
    </source>
</reference>
<dbReference type="RefSeq" id="WP_401233965.1">
    <property type="nucleotide sequence ID" value="NZ_JBIUVY010000069.1"/>
</dbReference>
<organism evidence="1 2">
    <name type="scientific">Pseudomonas iridis</name>
    <dbReference type="NCBI Taxonomy" id="2710587"/>
    <lineage>
        <taxon>Bacteria</taxon>
        <taxon>Pseudomonadati</taxon>
        <taxon>Pseudomonadota</taxon>
        <taxon>Gammaproteobacteria</taxon>
        <taxon>Pseudomonadales</taxon>
        <taxon>Pseudomonadaceae</taxon>
        <taxon>Pseudomonas</taxon>
    </lineage>
</organism>
<evidence type="ECO:0000313" key="1">
    <source>
        <dbReference type="EMBL" id="MFJ2289624.1"/>
    </source>
</evidence>
<dbReference type="Proteomes" id="UP001617296">
    <property type="component" value="Unassembled WGS sequence"/>
</dbReference>
<gene>
    <name evidence="1" type="ORF">ACIOUF_25295</name>
</gene>
<comment type="caution">
    <text evidence="1">The sequence shown here is derived from an EMBL/GenBank/DDBJ whole genome shotgun (WGS) entry which is preliminary data.</text>
</comment>
<evidence type="ECO:0008006" key="3">
    <source>
        <dbReference type="Google" id="ProtNLM"/>
    </source>
</evidence>
<name>A0ABW8DQX8_9PSED</name>